<evidence type="ECO:0000313" key="2">
    <source>
        <dbReference type="Proteomes" id="UP000023152"/>
    </source>
</evidence>
<evidence type="ECO:0000313" key="1">
    <source>
        <dbReference type="EMBL" id="ETO28006.1"/>
    </source>
</evidence>
<comment type="caution">
    <text evidence="1">The sequence shown here is derived from an EMBL/GenBank/DDBJ whole genome shotgun (WGS) entry which is preliminary data.</text>
</comment>
<sequence>MGNTDSKFCNSKIRLTLSQMKKSFNLFFLSIVTVLGSEISNVLLPSSCNDLTDGKHWIKPTAEGVAVNALEARCSNGYILVTPEEMETNHDLRLHLTNIYEGASSRISMKSTSNCESCDDAFINSYSNTKTNCHCYRYDHHDYNQISYSALMQLIEEKNKNYQPSEHLHDTSKRFCTFFSFFDSF</sequence>
<keyword evidence="2" id="KW-1185">Reference proteome</keyword>
<organism evidence="1 2">
    <name type="scientific">Reticulomyxa filosa</name>
    <dbReference type="NCBI Taxonomy" id="46433"/>
    <lineage>
        <taxon>Eukaryota</taxon>
        <taxon>Sar</taxon>
        <taxon>Rhizaria</taxon>
        <taxon>Retaria</taxon>
        <taxon>Foraminifera</taxon>
        <taxon>Monothalamids</taxon>
        <taxon>Reticulomyxidae</taxon>
        <taxon>Reticulomyxa</taxon>
    </lineage>
</organism>
<dbReference type="Proteomes" id="UP000023152">
    <property type="component" value="Unassembled WGS sequence"/>
</dbReference>
<gene>
    <name evidence="1" type="ORF">RFI_09124</name>
</gene>
<proteinExistence type="predicted"/>
<protein>
    <submittedName>
        <fullName evidence="1">Uncharacterized protein</fullName>
    </submittedName>
</protein>
<reference evidence="1 2" key="1">
    <citation type="journal article" date="2013" name="Curr. Biol.">
        <title>The Genome of the Foraminiferan Reticulomyxa filosa.</title>
        <authorList>
            <person name="Glockner G."/>
            <person name="Hulsmann N."/>
            <person name="Schleicher M."/>
            <person name="Noegel A.A."/>
            <person name="Eichinger L."/>
            <person name="Gallinger C."/>
            <person name="Pawlowski J."/>
            <person name="Sierra R."/>
            <person name="Euteneuer U."/>
            <person name="Pillet L."/>
            <person name="Moustafa A."/>
            <person name="Platzer M."/>
            <person name="Groth M."/>
            <person name="Szafranski K."/>
            <person name="Schliwa M."/>
        </authorList>
    </citation>
    <scope>NUCLEOTIDE SEQUENCE [LARGE SCALE GENOMIC DNA]</scope>
</reference>
<dbReference type="AlphaFoldDB" id="X6NPS0"/>
<name>X6NPS0_RETFI</name>
<dbReference type="EMBL" id="ASPP01006922">
    <property type="protein sequence ID" value="ETO28006.1"/>
    <property type="molecule type" value="Genomic_DNA"/>
</dbReference>
<accession>X6NPS0</accession>